<reference evidence="1 2" key="1">
    <citation type="submission" date="2014-01" db="EMBL/GenBank/DDBJ databases">
        <title>Plasmidome dynamics in the species complex Clostridium novyi sensu lato converts strains of independent lineages into distinctly different pathogens.</title>
        <authorList>
            <person name="Skarin H."/>
            <person name="Segerman B."/>
        </authorList>
    </citation>
    <scope>NUCLEOTIDE SEQUENCE [LARGE SCALE GENOMIC DNA]</scope>
    <source>
        <strain evidence="1 2">DC5</strain>
    </source>
</reference>
<dbReference type="AlphaFoldDB" id="A0A0A0IH95"/>
<proteinExistence type="predicted"/>
<comment type="caution">
    <text evidence="1">The sequence shown here is derived from an EMBL/GenBank/DDBJ whole genome shotgun (WGS) entry which is preliminary data.</text>
</comment>
<gene>
    <name evidence="1" type="ORF">Z955_05145</name>
</gene>
<dbReference type="RefSeq" id="WP_039259333.1">
    <property type="nucleotide sequence ID" value="NZ_JDRY01000026.1"/>
</dbReference>
<protein>
    <submittedName>
        <fullName evidence="1">Uncharacterized protein</fullName>
    </submittedName>
</protein>
<sequence length="212" mass="23787">MNEKRKKIMKIIIAIVALAMIISTFAGIFGIENSSKEDKTVTKENIKKEDKKEINEKVSKDIPEQAKKDIQNAKVQINGNVVSGTVVLNQELNQVQLDKIAESYGKTLSGKYKDKEIKVKVIHKNQVASDFSTSNINVGKGLPKAQVEIAPGVVMSNRYVRVTLDAPNPEKYAVEVLGKKLEYRPKNKYFHNVIESYDEQAIKKAIKITVNK</sequence>
<name>A0A0A0IH95_CLOBO</name>
<dbReference type="EMBL" id="JDRY01000026">
    <property type="protein sequence ID" value="KGM99963.1"/>
    <property type="molecule type" value="Genomic_DNA"/>
</dbReference>
<accession>A0A0A0IH95</accession>
<evidence type="ECO:0000313" key="1">
    <source>
        <dbReference type="EMBL" id="KGM99963.1"/>
    </source>
</evidence>
<evidence type="ECO:0000313" key="2">
    <source>
        <dbReference type="Proteomes" id="UP000030014"/>
    </source>
</evidence>
<organism evidence="1 2">
    <name type="scientific">Clostridium botulinum C/D str. DC5</name>
    <dbReference type="NCBI Taxonomy" id="1443128"/>
    <lineage>
        <taxon>Bacteria</taxon>
        <taxon>Bacillati</taxon>
        <taxon>Bacillota</taxon>
        <taxon>Clostridia</taxon>
        <taxon>Eubacteriales</taxon>
        <taxon>Clostridiaceae</taxon>
        <taxon>Clostridium</taxon>
    </lineage>
</organism>
<dbReference type="Proteomes" id="UP000030014">
    <property type="component" value="Unassembled WGS sequence"/>
</dbReference>